<dbReference type="InterPro" id="IPR036452">
    <property type="entry name" value="Ribo_hydro-like"/>
</dbReference>
<gene>
    <name evidence="2" type="ORF">DJ013_11585</name>
</gene>
<name>A0A2Z4GC83_9BACT</name>
<dbReference type="KEGG" id="als:DJ013_11585"/>
<dbReference type="OrthoDB" id="128573at2"/>
<dbReference type="EMBL" id="CP029480">
    <property type="protein sequence ID" value="AWV98781.1"/>
    <property type="molecule type" value="Genomic_DNA"/>
</dbReference>
<dbReference type="PANTHER" id="PTHR43264:SF1">
    <property type="entry name" value="INOSINE_URIDINE-PREFERRING NUCLEOSIDE HYDROLASE DOMAIN-CONTAINING PROTEIN"/>
    <property type="match status" value="1"/>
</dbReference>
<feature type="domain" description="Inosine/uridine-preferring nucleoside hydrolase" evidence="1">
    <location>
        <begin position="41"/>
        <end position="228"/>
    </location>
</feature>
<proteinExistence type="predicted"/>
<evidence type="ECO:0000259" key="1">
    <source>
        <dbReference type="Pfam" id="PF01156"/>
    </source>
</evidence>
<sequence length="348" mass="38885">MELLINKAQKSRKMTKKNIYLSILFALFLGVHSSSAQKVKIIFDTDMESDVDDVGALALLHGLAANGEAEILATMVCSLNPWAVPATDAINTYFNQPDIPIGAVKTYGVYRNSKYAKIISEEFPQDIGLGENAPDAVTLYRQILSSQSDTSVVIVTVGYLSNLSNLLNSPPDNISPLNGVELVRKKVKHLVCMGGRYPYLQDIGRWGNFKPDPDAIVKVSKVWPTLITFTGGGDFADLIKTGSPSFNHKSKTDLVARSYNIFLDGWNRDWHHSADLIAVYVAVRGYNEFFKLHTQGYNHIFEDGTLMWRLQPNDPRHQLVNEFKEDVSPSAVADEFNRLMNLANREMK</sequence>
<dbReference type="Proteomes" id="UP000249873">
    <property type="component" value="Chromosome"/>
</dbReference>
<protein>
    <recommendedName>
        <fullName evidence="1">Inosine/uridine-preferring nucleoside hydrolase domain-containing protein</fullName>
    </recommendedName>
</protein>
<dbReference type="InterPro" id="IPR001910">
    <property type="entry name" value="Inosine/uridine_hydrolase_dom"/>
</dbReference>
<reference evidence="2 3" key="1">
    <citation type="submission" date="2018-05" db="EMBL/GenBank/DDBJ databases">
        <title>Complete genome sequence of Arcticibacterium luteifluviistationis SM1504T, a cytophagaceae bacterium isolated from Arctic surface seawater.</title>
        <authorList>
            <person name="Li Y."/>
            <person name="Qin Q.-L."/>
        </authorList>
    </citation>
    <scope>NUCLEOTIDE SEQUENCE [LARGE SCALE GENOMIC DNA]</scope>
    <source>
        <strain evidence="2 3">SM1504</strain>
    </source>
</reference>
<dbReference type="PANTHER" id="PTHR43264">
    <property type="match status" value="1"/>
</dbReference>
<organism evidence="2 3">
    <name type="scientific">Arcticibacterium luteifluviistationis</name>
    <dbReference type="NCBI Taxonomy" id="1784714"/>
    <lineage>
        <taxon>Bacteria</taxon>
        <taxon>Pseudomonadati</taxon>
        <taxon>Bacteroidota</taxon>
        <taxon>Cytophagia</taxon>
        <taxon>Cytophagales</taxon>
        <taxon>Leadbetterellaceae</taxon>
        <taxon>Arcticibacterium</taxon>
    </lineage>
</organism>
<dbReference type="GO" id="GO:0016799">
    <property type="term" value="F:hydrolase activity, hydrolyzing N-glycosyl compounds"/>
    <property type="evidence" value="ECO:0007669"/>
    <property type="project" value="InterPro"/>
</dbReference>
<evidence type="ECO:0000313" key="2">
    <source>
        <dbReference type="EMBL" id="AWV98781.1"/>
    </source>
</evidence>
<dbReference type="SUPFAM" id="SSF53590">
    <property type="entry name" value="Nucleoside hydrolase"/>
    <property type="match status" value="1"/>
</dbReference>
<accession>A0A2Z4GC83</accession>
<evidence type="ECO:0000313" key="3">
    <source>
        <dbReference type="Proteomes" id="UP000249873"/>
    </source>
</evidence>
<dbReference type="AlphaFoldDB" id="A0A2Z4GC83"/>
<keyword evidence="3" id="KW-1185">Reference proteome</keyword>
<dbReference type="Gene3D" id="3.90.245.10">
    <property type="entry name" value="Ribonucleoside hydrolase-like"/>
    <property type="match status" value="1"/>
</dbReference>
<dbReference type="Pfam" id="PF01156">
    <property type="entry name" value="IU_nuc_hydro"/>
    <property type="match status" value="1"/>
</dbReference>